<keyword evidence="1" id="KW-0812">Transmembrane</keyword>
<dbReference type="EMBL" id="MHTI01000040">
    <property type="protein sequence ID" value="OHA58014.1"/>
    <property type="molecule type" value="Genomic_DNA"/>
</dbReference>
<feature type="transmembrane region" description="Helical" evidence="1">
    <location>
        <begin position="15"/>
        <end position="38"/>
    </location>
</feature>
<organism evidence="2 3">
    <name type="scientific">Candidatus Vogelbacteria bacterium RIFOXYD1_FULL_42_15</name>
    <dbReference type="NCBI Taxonomy" id="1802437"/>
    <lineage>
        <taxon>Bacteria</taxon>
        <taxon>Candidatus Vogeliibacteriota</taxon>
    </lineage>
</organism>
<comment type="caution">
    <text evidence="2">The sequence shown here is derived from an EMBL/GenBank/DDBJ whole genome shotgun (WGS) entry which is preliminary data.</text>
</comment>
<protein>
    <recommendedName>
        <fullName evidence="4">Type 4 fimbrial biogenesis protein PilX N-terminal domain-containing protein</fullName>
    </recommendedName>
</protein>
<evidence type="ECO:0000256" key="1">
    <source>
        <dbReference type="SAM" id="Phobius"/>
    </source>
</evidence>
<dbReference type="Proteomes" id="UP000178481">
    <property type="component" value="Unassembled WGS sequence"/>
</dbReference>
<evidence type="ECO:0000313" key="3">
    <source>
        <dbReference type="Proteomes" id="UP000178481"/>
    </source>
</evidence>
<proteinExistence type="predicted"/>
<reference evidence="2 3" key="1">
    <citation type="journal article" date="2016" name="Nat. Commun.">
        <title>Thousands of microbial genomes shed light on interconnected biogeochemical processes in an aquifer system.</title>
        <authorList>
            <person name="Anantharaman K."/>
            <person name="Brown C.T."/>
            <person name="Hug L.A."/>
            <person name="Sharon I."/>
            <person name="Castelle C.J."/>
            <person name="Probst A.J."/>
            <person name="Thomas B.C."/>
            <person name="Singh A."/>
            <person name="Wilkins M.J."/>
            <person name="Karaoz U."/>
            <person name="Brodie E.L."/>
            <person name="Williams K.H."/>
            <person name="Hubbard S.S."/>
            <person name="Banfield J.F."/>
        </authorList>
    </citation>
    <scope>NUCLEOTIDE SEQUENCE [LARGE SCALE GENOMIC DNA]</scope>
</reference>
<accession>A0A1G2QBQ7</accession>
<dbReference type="AlphaFoldDB" id="A0A1G2QBQ7"/>
<keyword evidence="1" id="KW-0472">Membrane</keyword>
<evidence type="ECO:0008006" key="4">
    <source>
        <dbReference type="Google" id="ProtNLM"/>
    </source>
</evidence>
<gene>
    <name evidence="2" type="ORF">A2607_00990</name>
</gene>
<sequence length="197" mass="21851">MNLLNNPKKLNRAFVMLYALLVASIILSIGFYLSAIIAKQIQLSSMGKMSRVAYYAADAGRLCGNMWGATNYKYVSLINDYNAFGKNLEAKNINCNDSQLVIFDPNNSTQTISDPSPVANIFGMFNLDLDNTNAKEYRFHYDMTVEDQPACAIVSIVFEKPSGSDNVNTYIVSRGFSANCNNISLGRTVSQIVIWKP</sequence>
<evidence type="ECO:0000313" key="2">
    <source>
        <dbReference type="EMBL" id="OHA58014.1"/>
    </source>
</evidence>
<keyword evidence="1" id="KW-1133">Transmembrane helix</keyword>
<name>A0A1G2QBQ7_9BACT</name>